<dbReference type="PANTHER" id="PTHR33164">
    <property type="entry name" value="TRANSCRIPTIONAL REGULATOR, MARR FAMILY"/>
    <property type="match status" value="1"/>
</dbReference>
<dbReference type="CDD" id="cd00090">
    <property type="entry name" value="HTH_ARSR"/>
    <property type="match status" value="1"/>
</dbReference>
<dbReference type="OrthoDB" id="9799368at2"/>
<dbReference type="SUPFAM" id="SSF46785">
    <property type="entry name" value="Winged helix' DNA-binding domain"/>
    <property type="match status" value="1"/>
</dbReference>
<dbReference type="SMART" id="SM00347">
    <property type="entry name" value="HTH_MARR"/>
    <property type="match status" value="1"/>
</dbReference>
<dbReference type="EMBL" id="QHHQ01000005">
    <property type="protein sequence ID" value="RAH99512.1"/>
    <property type="molecule type" value="Genomic_DNA"/>
</dbReference>
<proteinExistence type="predicted"/>
<comment type="caution">
    <text evidence="2">The sequence shown here is derived from an EMBL/GenBank/DDBJ whole genome shotgun (WGS) entry which is preliminary data.</text>
</comment>
<dbReference type="InterPro" id="IPR039422">
    <property type="entry name" value="MarR/SlyA-like"/>
</dbReference>
<evidence type="ECO:0000259" key="1">
    <source>
        <dbReference type="PROSITE" id="PS50995"/>
    </source>
</evidence>
<dbReference type="InterPro" id="IPR000835">
    <property type="entry name" value="HTH_MarR-typ"/>
</dbReference>
<organism evidence="2 3">
    <name type="scientific">Acuticoccus sediminis</name>
    <dbReference type="NCBI Taxonomy" id="2184697"/>
    <lineage>
        <taxon>Bacteria</taxon>
        <taxon>Pseudomonadati</taxon>
        <taxon>Pseudomonadota</taxon>
        <taxon>Alphaproteobacteria</taxon>
        <taxon>Hyphomicrobiales</taxon>
        <taxon>Amorphaceae</taxon>
        <taxon>Acuticoccus</taxon>
    </lineage>
</organism>
<dbReference type="InterPro" id="IPR011991">
    <property type="entry name" value="ArsR-like_HTH"/>
</dbReference>
<dbReference type="Pfam" id="PF12802">
    <property type="entry name" value="MarR_2"/>
    <property type="match status" value="1"/>
</dbReference>
<dbReference type="GO" id="GO:0006950">
    <property type="term" value="P:response to stress"/>
    <property type="evidence" value="ECO:0007669"/>
    <property type="project" value="TreeGrafter"/>
</dbReference>
<dbReference type="PROSITE" id="PS50995">
    <property type="entry name" value="HTH_MARR_2"/>
    <property type="match status" value="1"/>
</dbReference>
<dbReference type="Proteomes" id="UP000249590">
    <property type="component" value="Unassembled WGS sequence"/>
</dbReference>
<feature type="domain" description="HTH marR-type" evidence="1">
    <location>
        <begin position="1"/>
        <end position="147"/>
    </location>
</feature>
<dbReference type="PANTHER" id="PTHR33164:SF44">
    <property type="entry name" value="TRANSCRIPTIONAL REGULATORY PROTEIN"/>
    <property type="match status" value="1"/>
</dbReference>
<dbReference type="Gene3D" id="1.10.10.10">
    <property type="entry name" value="Winged helix-like DNA-binding domain superfamily/Winged helix DNA-binding domain"/>
    <property type="match status" value="1"/>
</dbReference>
<dbReference type="GO" id="GO:0003700">
    <property type="term" value="F:DNA-binding transcription factor activity"/>
    <property type="evidence" value="ECO:0007669"/>
    <property type="project" value="InterPro"/>
</dbReference>
<accession>A0A8B2NQM6</accession>
<protein>
    <submittedName>
        <fullName evidence="2">MarR family transcriptional regulator</fullName>
    </submittedName>
</protein>
<evidence type="ECO:0000313" key="3">
    <source>
        <dbReference type="Proteomes" id="UP000249590"/>
    </source>
</evidence>
<keyword evidence="3" id="KW-1185">Reference proteome</keyword>
<evidence type="ECO:0000313" key="2">
    <source>
        <dbReference type="EMBL" id="RAH99512.1"/>
    </source>
</evidence>
<reference evidence="2 3" key="1">
    <citation type="submission" date="2018-05" db="EMBL/GenBank/DDBJ databases">
        <title>Acuticoccus sediminis sp. nov., isolated from deep-sea sediment of Indian Ocean.</title>
        <authorList>
            <person name="Liu X."/>
            <person name="Lai Q."/>
            <person name="Du Y."/>
            <person name="Sun F."/>
            <person name="Zhang X."/>
            <person name="Wang S."/>
            <person name="Shao Z."/>
        </authorList>
    </citation>
    <scope>NUCLEOTIDE SEQUENCE [LARGE SCALE GENOMIC DNA]</scope>
    <source>
        <strain evidence="2 3">PTG4-2</strain>
    </source>
</reference>
<dbReference type="InterPro" id="IPR036390">
    <property type="entry name" value="WH_DNA-bd_sf"/>
</dbReference>
<sequence length="162" mass="18014">MVDLKKSQSPDGELALALIEGMFFGYRDFVGIADERLAELGYGRAHHRVLHFVDRHPGLTVGELLGILKVTKQGVSRILKTLVDDGLIEVRAGEFDRREKRLQTTEAGHRLAREVVRIQSERIEAAIKAAGPGARETVFAFLTALVDDDDRNAVLRRIEGGR</sequence>
<gene>
    <name evidence="2" type="ORF">DLJ53_23670</name>
</gene>
<dbReference type="InterPro" id="IPR036388">
    <property type="entry name" value="WH-like_DNA-bd_sf"/>
</dbReference>
<dbReference type="AlphaFoldDB" id="A0A8B2NQM6"/>
<name>A0A8B2NQM6_9HYPH</name>